<dbReference type="OrthoDB" id="182205at2"/>
<organism evidence="1 2">
    <name type="scientific">Aquimarina amphilecti</name>
    <dbReference type="NCBI Taxonomy" id="1038014"/>
    <lineage>
        <taxon>Bacteria</taxon>
        <taxon>Pseudomonadati</taxon>
        <taxon>Bacteroidota</taxon>
        <taxon>Flavobacteriia</taxon>
        <taxon>Flavobacteriales</taxon>
        <taxon>Flavobacteriaceae</taxon>
        <taxon>Aquimarina</taxon>
    </lineage>
</organism>
<gene>
    <name evidence="1" type="ORF">SAMN04487910_3444</name>
</gene>
<dbReference type="Pfam" id="PF06626">
    <property type="entry name" value="DUF1152"/>
    <property type="match status" value="1"/>
</dbReference>
<name>A0A1H7TKH7_AQUAM</name>
<dbReference type="AlphaFoldDB" id="A0A1H7TKH7"/>
<evidence type="ECO:0000313" key="2">
    <source>
        <dbReference type="Proteomes" id="UP000198521"/>
    </source>
</evidence>
<keyword evidence="2" id="KW-1185">Reference proteome</keyword>
<dbReference type="InterPro" id="IPR010581">
    <property type="entry name" value="DUF1152"/>
</dbReference>
<sequence length="320" mass="36689">MYTLDKIPFFQEVNDSKNVLLTGMGGGFDIYAAIPLYFSLIQQGKKVTIANYSFTRLRNTNSESVFPFCYKIRSGDQVYTIPSYFPEKYLKLWFQSQGILVDIYAFERIAVQPLKDAYQFLVDQHEIDTVILVDGGTDCLMFGDEEGLGTPQEDISSMAAAFQINVAKKLLVSIGFGVDHFHGVSHYRFLENLAELDRENAYLGSFQVLNSMPEGQKYKEAIDFVDSKMKGMESIVSNSIISALEGNYGNYHKTSRTKGSELWINPLMTIYWCFELEKVLKKNKYYDYIKNTNTIEEFNIGLSEYREGLDDIRQKKQLPI</sequence>
<evidence type="ECO:0008006" key="3">
    <source>
        <dbReference type="Google" id="ProtNLM"/>
    </source>
</evidence>
<dbReference type="EMBL" id="FOAB01000006">
    <property type="protein sequence ID" value="SEL84347.1"/>
    <property type="molecule type" value="Genomic_DNA"/>
</dbReference>
<dbReference type="STRING" id="1038014.SAMN04487910_3444"/>
<evidence type="ECO:0000313" key="1">
    <source>
        <dbReference type="EMBL" id="SEL84347.1"/>
    </source>
</evidence>
<dbReference type="RefSeq" id="WP_091410741.1">
    <property type="nucleotide sequence ID" value="NZ_FOAB01000006.1"/>
</dbReference>
<accession>A0A1H7TKH7</accession>
<reference evidence="1 2" key="1">
    <citation type="submission" date="2016-10" db="EMBL/GenBank/DDBJ databases">
        <authorList>
            <person name="de Groot N.N."/>
        </authorList>
    </citation>
    <scope>NUCLEOTIDE SEQUENCE [LARGE SCALE GENOMIC DNA]</scope>
    <source>
        <strain evidence="1 2">DSM 25232</strain>
    </source>
</reference>
<proteinExistence type="predicted"/>
<protein>
    <recommendedName>
        <fullName evidence="3">DUF1152 domain-containing protein</fullName>
    </recommendedName>
</protein>
<dbReference type="Proteomes" id="UP000198521">
    <property type="component" value="Unassembled WGS sequence"/>
</dbReference>